<proteinExistence type="predicted"/>
<dbReference type="AlphaFoldDB" id="A0AAE4B013"/>
<evidence type="ECO:0000313" key="1">
    <source>
        <dbReference type="EMBL" id="MDQ0369750.1"/>
    </source>
</evidence>
<dbReference type="Proteomes" id="UP001240236">
    <property type="component" value="Unassembled WGS sequence"/>
</dbReference>
<gene>
    <name evidence="1" type="ORF">J2S42_006419</name>
</gene>
<organism evidence="1 2">
    <name type="scientific">Catenuloplanes indicus</name>
    <dbReference type="NCBI Taxonomy" id="137267"/>
    <lineage>
        <taxon>Bacteria</taxon>
        <taxon>Bacillati</taxon>
        <taxon>Actinomycetota</taxon>
        <taxon>Actinomycetes</taxon>
        <taxon>Micromonosporales</taxon>
        <taxon>Micromonosporaceae</taxon>
        <taxon>Catenuloplanes</taxon>
    </lineage>
</organism>
<evidence type="ECO:0000313" key="2">
    <source>
        <dbReference type="Proteomes" id="UP001240236"/>
    </source>
</evidence>
<dbReference type="RefSeq" id="WP_307245202.1">
    <property type="nucleotide sequence ID" value="NZ_JAUSUZ010000001.1"/>
</dbReference>
<protein>
    <submittedName>
        <fullName evidence="1">Uncharacterized protein</fullName>
    </submittedName>
</protein>
<accession>A0AAE4B013</accession>
<comment type="caution">
    <text evidence="1">The sequence shown here is derived from an EMBL/GenBank/DDBJ whole genome shotgun (WGS) entry which is preliminary data.</text>
</comment>
<dbReference type="EMBL" id="JAUSUZ010000001">
    <property type="protein sequence ID" value="MDQ0369750.1"/>
    <property type="molecule type" value="Genomic_DNA"/>
</dbReference>
<name>A0AAE4B013_9ACTN</name>
<sequence>MTAAIAFTDSCPTLLSSTVIAGWRRRLARDRNRERSHWRTKTAYYRAAAALLSDGTGRVPGWRDVVDAVLPQGSRTTFYEVAGEHARHPMVRELARDGSADSIQLALAYRRVDAVAQLIDETKVWSFWEYREELVRRLVAETPGPDEAGREVRAALLAWAADHPELAAALDHAPPACAVEDLVVLGGGRAMALRVARELAGLLHAR</sequence>
<reference evidence="1 2" key="1">
    <citation type="submission" date="2023-07" db="EMBL/GenBank/DDBJ databases">
        <title>Sequencing the genomes of 1000 actinobacteria strains.</title>
        <authorList>
            <person name="Klenk H.-P."/>
        </authorList>
    </citation>
    <scope>NUCLEOTIDE SEQUENCE [LARGE SCALE GENOMIC DNA]</scope>
    <source>
        <strain evidence="1 2">DSM 44709</strain>
    </source>
</reference>
<keyword evidence="2" id="KW-1185">Reference proteome</keyword>